<protein>
    <submittedName>
        <fullName evidence="2">Uncharacterized protein</fullName>
    </submittedName>
</protein>
<gene>
    <name evidence="2" type="ORF">PHMEG_00041039</name>
</gene>
<dbReference type="EMBL" id="NBNE01022112">
    <property type="protein sequence ID" value="OWY90709.1"/>
    <property type="molecule type" value="Genomic_DNA"/>
</dbReference>
<accession>A0A225UF15</accession>
<feature type="non-terminal residue" evidence="2">
    <location>
        <position position="1"/>
    </location>
</feature>
<comment type="caution">
    <text evidence="2">The sequence shown here is derived from an EMBL/GenBank/DDBJ whole genome shotgun (WGS) entry which is preliminary data.</text>
</comment>
<dbReference type="OrthoDB" id="127824at2759"/>
<keyword evidence="3" id="KW-1185">Reference proteome</keyword>
<dbReference type="AlphaFoldDB" id="A0A225UF15"/>
<evidence type="ECO:0000313" key="3">
    <source>
        <dbReference type="Proteomes" id="UP000198211"/>
    </source>
</evidence>
<organism evidence="2 3">
    <name type="scientific">Phytophthora megakarya</name>
    <dbReference type="NCBI Taxonomy" id="4795"/>
    <lineage>
        <taxon>Eukaryota</taxon>
        <taxon>Sar</taxon>
        <taxon>Stramenopiles</taxon>
        <taxon>Oomycota</taxon>
        <taxon>Peronosporomycetes</taxon>
        <taxon>Peronosporales</taxon>
        <taxon>Peronosporaceae</taxon>
        <taxon>Phytophthora</taxon>
    </lineage>
</organism>
<evidence type="ECO:0000256" key="1">
    <source>
        <dbReference type="SAM" id="MobiDB-lite"/>
    </source>
</evidence>
<dbReference type="Proteomes" id="UP000198211">
    <property type="component" value="Unassembled WGS sequence"/>
</dbReference>
<feature type="region of interest" description="Disordered" evidence="1">
    <location>
        <begin position="95"/>
        <end position="124"/>
    </location>
</feature>
<feature type="compositionally biased region" description="Polar residues" evidence="1">
    <location>
        <begin position="104"/>
        <end position="123"/>
    </location>
</feature>
<evidence type="ECO:0000313" key="2">
    <source>
        <dbReference type="EMBL" id="OWY90709.1"/>
    </source>
</evidence>
<reference evidence="3" key="1">
    <citation type="submission" date="2017-03" db="EMBL/GenBank/DDBJ databases">
        <title>Phytopthora megakarya and P. palmivora, two closely related causual agents of cacao black pod achieved similar genome size and gene model numbers by different mechanisms.</title>
        <authorList>
            <person name="Ali S."/>
            <person name="Shao J."/>
            <person name="Larry D.J."/>
            <person name="Kronmiller B."/>
            <person name="Shen D."/>
            <person name="Strem M.D."/>
            <person name="Melnick R.L."/>
            <person name="Guiltinan M.J."/>
            <person name="Tyler B.M."/>
            <person name="Meinhardt L.W."/>
            <person name="Bailey B.A."/>
        </authorList>
    </citation>
    <scope>NUCLEOTIDE SEQUENCE [LARGE SCALE GENOMIC DNA]</scope>
    <source>
        <strain evidence="3">zdho120</strain>
    </source>
</reference>
<sequence length="197" mass="22122">AEWYEPMTRPLRRLRIFVGANMDADPMHTPRRVQRILDQVNQFLGNTYIHLASDSPSWWREFKAAARRIEFTSASWALALQATTVAEAPPARPALAAAQQSQPNTTQRVVLQDTNVKSSTSRSGRIPDHIRALFPHNADGEEPCLRFLAGSMCFGGTKAKCASNSRTHDWSEPLPAALASFIKKKFGRRNTHNRRQA</sequence>
<name>A0A225UF15_9STRA</name>
<proteinExistence type="predicted"/>